<proteinExistence type="predicted"/>
<evidence type="ECO:0000259" key="9">
    <source>
        <dbReference type="Pfam" id="PF03413"/>
    </source>
</evidence>
<feature type="chain" id="PRO_5047108208" evidence="8">
    <location>
        <begin position="27"/>
        <end position="506"/>
    </location>
</feature>
<keyword evidence="4" id="KW-0378">Hydrolase</keyword>
<evidence type="ECO:0000256" key="5">
    <source>
        <dbReference type="ARBA" id="ARBA00022833"/>
    </source>
</evidence>
<keyword evidence="2" id="KW-0479">Metal-binding</keyword>
<dbReference type="InterPro" id="IPR025711">
    <property type="entry name" value="PepSY"/>
</dbReference>
<keyword evidence="5" id="KW-0862">Zinc</keyword>
<evidence type="ECO:0000256" key="3">
    <source>
        <dbReference type="ARBA" id="ARBA00022729"/>
    </source>
</evidence>
<name>A0ABW2RHK3_9BACL</name>
<evidence type="ECO:0000259" key="10">
    <source>
        <dbReference type="Pfam" id="PF07504"/>
    </source>
</evidence>
<comment type="caution">
    <text evidence="11">The sequence shown here is derived from an EMBL/GenBank/DDBJ whole genome shotgun (WGS) entry which is preliminary data.</text>
</comment>
<evidence type="ECO:0000256" key="8">
    <source>
        <dbReference type="SAM" id="SignalP"/>
    </source>
</evidence>
<dbReference type="InterPro" id="IPR027268">
    <property type="entry name" value="Peptidase_M4/M1_CTD_sf"/>
</dbReference>
<accession>A0ABW2RHK3</accession>
<reference evidence="12" key="1">
    <citation type="journal article" date="2019" name="Int. J. Syst. Evol. Microbiol.">
        <title>The Global Catalogue of Microorganisms (GCM) 10K type strain sequencing project: providing services to taxonomists for standard genome sequencing and annotation.</title>
        <authorList>
            <consortium name="The Broad Institute Genomics Platform"/>
            <consortium name="The Broad Institute Genome Sequencing Center for Infectious Disease"/>
            <person name="Wu L."/>
            <person name="Ma J."/>
        </authorList>
    </citation>
    <scope>NUCLEOTIDE SEQUENCE [LARGE SCALE GENOMIC DNA]</scope>
    <source>
        <strain evidence="12">CGMCC 1.12942</strain>
    </source>
</reference>
<dbReference type="SUPFAM" id="SSF55486">
    <property type="entry name" value="Metalloproteases ('zincins'), catalytic domain"/>
    <property type="match status" value="1"/>
</dbReference>
<feature type="domain" description="PepSY" evidence="9">
    <location>
        <begin position="125"/>
        <end position="194"/>
    </location>
</feature>
<evidence type="ECO:0000256" key="4">
    <source>
        <dbReference type="ARBA" id="ARBA00022801"/>
    </source>
</evidence>
<gene>
    <name evidence="11" type="ORF">ACFQNG_04980</name>
</gene>
<dbReference type="RefSeq" id="WP_379863783.1">
    <property type="nucleotide sequence ID" value="NZ_JBHTBW010000013.1"/>
</dbReference>
<evidence type="ECO:0000256" key="1">
    <source>
        <dbReference type="ARBA" id="ARBA00022670"/>
    </source>
</evidence>
<dbReference type="InterPro" id="IPR050728">
    <property type="entry name" value="Zinc_Metalloprotease_M4"/>
</dbReference>
<evidence type="ECO:0000256" key="7">
    <source>
        <dbReference type="SAM" id="MobiDB-lite"/>
    </source>
</evidence>
<evidence type="ECO:0000313" key="12">
    <source>
        <dbReference type="Proteomes" id="UP001596500"/>
    </source>
</evidence>
<dbReference type="Pfam" id="PF07504">
    <property type="entry name" value="FTP"/>
    <property type="match status" value="1"/>
</dbReference>
<dbReference type="PANTHER" id="PTHR33794">
    <property type="entry name" value="BACILLOLYSIN"/>
    <property type="match status" value="1"/>
</dbReference>
<keyword evidence="3 8" id="KW-0732">Signal</keyword>
<dbReference type="EMBL" id="JBHTBW010000013">
    <property type="protein sequence ID" value="MFC7440502.1"/>
    <property type="molecule type" value="Genomic_DNA"/>
</dbReference>
<dbReference type="PANTHER" id="PTHR33794:SF1">
    <property type="entry name" value="BACILLOLYSIN"/>
    <property type="match status" value="1"/>
</dbReference>
<dbReference type="Proteomes" id="UP001596500">
    <property type="component" value="Unassembled WGS sequence"/>
</dbReference>
<evidence type="ECO:0000256" key="2">
    <source>
        <dbReference type="ARBA" id="ARBA00022723"/>
    </source>
</evidence>
<keyword evidence="12" id="KW-1185">Reference proteome</keyword>
<keyword evidence="1" id="KW-0645">Protease</keyword>
<feature type="signal peptide" evidence="8">
    <location>
        <begin position="1"/>
        <end position="26"/>
    </location>
</feature>
<dbReference type="Pfam" id="PF03413">
    <property type="entry name" value="PepSY"/>
    <property type="match status" value="1"/>
</dbReference>
<dbReference type="Pfam" id="PF02128">
    <property type="entry name" value="Peptidase_M36"/>
    <property type="match status" value="1"/>
</dbReference>
<evidence type="ECO:0000313" key="11">
    <source>
        <dbReference type="EMBL" id="MFC7440502.1"/>
    </source>
</evidence>
<dbReference type="InterPro" id="IPR011096">
    <property type="entry name" value="FTP_domain"/>
</dbReference>
<feature type="region of interest" description="Disordered" evidence="7">
    <location>
        <begin position="203"/>
        <end position="227"/>
    </location>
</feature>
<evidence type="ECO:0000256" key="6">
    <source>
        <dbReference type="ARBA" id="ARBA00023049"/>
    </source>
</evidence>
<dbReference type="Gene3D" id="1.10.390.10">
    <property type="entry name" value="Neutral Protease Domain 2"/>
    <property type="match status" value="1"/>
</dbReference>
<protein>
    <submittedName>
        <fullName evidence="11">M36 family metallopeptidase</fullName>
    </submittedName>
</protein>
<feature type="domain" description="FTP" evidence="10">
    <location>
        <begin position="77"/>
        <end position="110"/>
    </location>
</feature>
<dbReference type="InterPro" id="IPR001842">
    <property type="entry name" value="Peptidase_M36"/>
</dbReference>
<sequence>MTKRKNLFIAVTTAIALTLSIPIAFAEPGINANQPQTKAIDAKSVADQHLKEHASKYQLPDDLSSLQFVTTIDTEAASYVRYQQVIQGAPVFTKQITVTVDRAGKALLVVSDYVPFNSIEQMKSKISPQEAESKALEYIGGANKSKWSSASREFGYVIEDGKAIPSYRVVVKTNAPADEWDTYVHAGSGKLLKKKNRVQYATGTGKVFNPNPVETQDSTSGLADNRDADSTALTNQLKSVTLLGLDGSGYLRGQYATISSKAKTYSATNTFNYTRANDSFEDVMAYYHIDTLQRYIQSLGFTNINNRSITVNTNGTTADNSFYSPATKALTFGTGGVDDAEDAGIIAHEYGHSIQDNQVPDWGQSAEGGAMGEGFGDYLGATYEDALTGNDTFGKACVGEWDAVSYSSSNPPCLRRLDENKVYPQDWAGEVHADGEIWSQGEYEMAQAFGRDVATKLILQSHWSLTPNATFNDGAKAIKQADVLLYNGSHGAQIDAIWAARGISTQ</sequence>
<feature type="compositionally biased region" description="Polar residues" evidence="7">
    <location>
        <begin position="212"/>
        <end position="222"/>
    </location>
</feature>
<organism evidence="11 12">
    <name type="scientific">Laceyella putida</name>
    <dbReference type="NCBI Taxonomy" id="110101"/>
    <lineage>
        <taxon>Bacteria</taxon>
        <taxon>Bacillati</taxon>
        <taxon>Bacillota</taxon>
        <taxon>Bacilli</taxon>
        <taxon>Bacillales</taxon>
        <taxon>Thermoactinomycetaceae</taxon>
        <taxon>Laceyella</taxon>
    </lineage>
</organism>
<keyword evidence="6" id="KW-0482">Metalloprotease</keyword>